<evidence type="ECO:0000313" key="8">
    <source>
        <dbReference type="Proteomes" id="UP001165121"/>
    </source>
</evidence>
<feature type="transmembrane region" description="Helical" evidence="6">
    <location>
        <begin position="101"/>
        <end position="119"/>
    </location>
</feature>
<dbReference type="EMBL" id="BSXT01005549">
    <property type="protein sequence ID" value="GMF60854.1"/>
    <property type="molecule type" value="Genomic_DNA"/>
</dbReference>
<protein>
    <recommendedName>
        <fullName evidence="5">RxLR effector protein</fullName>
    </recommendedName>
</protein>
<accession>A0A9W6YEY5</accession>
<keyword evidence="8" id="KW-1185">Reference proteome</keyword>
<organism evidence="7 8">
    <name type="scientific">Phytophthora fragariaefolia</name>
    <dbReference type="NCBI Taxonomy" id="1490495"/>
    <lineage>
        <taxon>Eukaryota</taxon>
        <taxon>Sar</taxon>
        <taxon>Stramenopiles</taxon>
        <taxon>Oomycota</taxon>
        <taxon>Peronosporomycetes</taxon>
        <taxon>Peronosporales</taxon>
        <taxon>Peronosporaceae</taxon>
        <taxon>Phytophthora</taxon>
    </lineage>
</organism>
<dbReference type="OrthoDB" id="126025at2759"/>
<dbReference type="AlphaFoldDB" id="A0A9W6YEY5"/>
<evidence type="ECO:0000313" key="7">
    <source>
        <dbReference type="EMBL" id="GMF60854.1"/>
    </source>
</evidence>
<evidence type="ECO:0000256" key="4">
    <source>
        <dbReference type="ARBA" id="ARBA00022729"/>
    </source>
</evidence>
<proteinExistence type="inferred from homology"/>
<dbReference type="Pfam" id="PF16810">
    <property type="entry name" value="RXLR"/>
    <property type="match status" value="1"/>
</dbReference>
<gene>
    <name evidence="7" type="ORF">Pfra01_002645500</name>
</gene>
<evidence type="ECO:0000256" key="6">
    <source>
        <dbReference type="SAM" id="Phobius"/>
    </source>
</evidence>
<reference evidence="7" key="1">
    <citation type="submission" date="2023-04" db="EMBL/GenBank/DDBJ databases">
        <title>Phytophthora fragariaefolia NBRC 109709.</title>
        <authorList>
            <person name="Ichikawa N."/>
            <person name="Sato H."/>
            <person name="Tonouchi N."/>
        </authorList>
    </citation>
    <scope>NUCLEOTIDE SEQUENCE</scope>
    <source>
        <strain evidence="7">NBRC 109709</strain>
    </source>
</reference>
<name>A0A9W6YEY5_9STRA</name>
<comment type="subcellular location">
    <subcellularLocation>
        <location evidence="1 5">Secreted</location>
    </subcellularLocation>
</comment>
<dbReference type="Proteomes" id="UP001165121">
    <property type="component" value="Unassembled WGS sequence"/>
</dbReference>
<dbReference type="GO" id="GO:0005576">
    <property type="term" value="C:extracellular region"/>
    <property type="evidence" value="ECO:0007669"/>
    <property type="project" value="UniProtKB-SubCell"/>
</dbReference>
<evidence type="ECO:0000256" key="1">
    <source>
        <dbReference type="ARBA" id="ARBA00004613"/>
    </source>
</evidence>
<keyword evidence="3 5" id="KW-0964">Secreted</keyword>
<comment type="similarity">
    <text evidence="2 5">Belongs to the RxLR effector family.</text>
</comment>
<keyword evidence="6" id="KW-0472">Membrane</keyword>
<comment type="function">
    <text evidence="5">Effector that suppresses plant defense responses during pathogen infection.</text>
</comment>
<evidence type="ECO:0000256" key="5">
    <source>
        <dbReference type="RuleBase" id="RU367124"/>
    </source>
</evidence>
<evidence type="ECO:0000256" key="2">
    <source>
        <dbReference type="ARBA" id="ARBA00010400"/>
    </source>
</evidence>
<comment type="domain">
    <text evidence="5">The RxLR-dEER motif acts to carry the protein into the host cell cytoplasm through binding to cell surface phosphatidylinositol-3-phosphate.</text>
</comment>
<keyword evidence="6" id="KW-1133">Transmembrane helix</keyword>
<keyword evidence="4" id="KW-0732">Signal</keyword>
<keyword evidence="6" id="KW-0812">Transmembrane</keyword>
<dbReference type="InterPro" id="IPR031825">
    <property type="entry name" value="RXLR"/>
</dbReference>
<evidence type="ECO:0000256" key="3">
    <source>
        <dbReference type="ARBA" id="ARBA00022525"/>
    </source>
</evidence>
<comment type="caution">
    <text evidence="7">The sequence shown here is derived from an EMBL/GenBank/DDBJ whole genome shotgun (WGS) entry which is preliminary data.</text>
</comment>
<sequence>MSEKHTTSLNISQICTAEILRIVVQGTIYMYPPSTTTDNKASHSSTTTRQHKTCCQKLYSPPTDVRLATHPSLLSFPNLLRTQQSSLQTKQRPFRTKQQPFAIRLSCVILFAAATATLLTTGQASAEDFVRKTDISPVTSPDAVVAVGTSAVKRFLRYHSNELRGDDIEDEDEDEDEDRGLFDASKLKALAREADGLHYTELKGTGVKRFFKTLTSNNYNPVNVPIPHDYQTLRTLYHSWYYSHYIPKIQG</sequence>